<dbReference type="SUPFAM" id="SSF54060">
    <property type="entry name" value="His-Me finger endonucleases"/>
    <property type="match status" value="1"/>
</dbReference>
<keyword evidence="1" id="KW-0255">Endonuclease</keyword>
<dbReference type="Pfam" id="PF02945">
    <property type="entry name" value="Endonuclease_7"/>
    <property type="match status" value="1"/>
</dbReference>
<dbReference type="GO" id="GO:0004519">
    <property type="term" value="F:endonuclease activity"/>
    <property type="evidence" value="ECO:0007669"/>
    <property type="project" value="UniProtKB-KW"/>
</dbReference>
<dbReference type="Gene3D" id="3.40.1800.10">
    <property type="entry name" value="His-Me finger endonucleases"/>
    <property type="match status" value="1"/>
</dbReference>
<accession>A0A6J7WRE8</accession>
<dbReference type="InterPro" id="IPR004211">
    <property type="entry name" value="Endonuclease_7"/>
</dbReference>
<proteinExistence type="predicted"/>
<gene>
    <name evidence="1" type="ORF">UFOVP229_61</name>
</gene>
<keyword evidence="1" id="KW-0540">Nuclease</keyword>
<evidence type="ECO:0000313" key="1">
    <source>
        <dbReference type="EMBL" id="CAB5219355.1"/>
    </source>
</evidence>
<organism evidence="1">
    <name type="scientific">uncultured Caudovirales phage</name>
    <dbReference type="NCBI Taxonomy" id="2100421"/>
    <lineage>
        <taxon>Viruses</taxon>
        <taxon>Duplodnaviria</taxon>
        <taxon>Heunggongvirae</taxon>
        <taxon>Uroviricota</taxon>
        <taxon>Caudoviricetes</taxon>
        <taxon>Peduoviridae</taxon>
        <taxon>Maltschvirus</taxon>
        <taxon>Maltschvirus maltsch</taxon>
    </lineage>
</organism>
<dbReference type="InterPro" id="IPR038563">
    <property type="entry name" value="Endonuclease_7_sf"/>
</dbReference>
<protein>
    <submittedName>
        <fullName evidence="1">Recombination endonuclease VII</fullName>
    </submittedName>
</protein>
<name>A0A6J7WRE8_9CAUD</name>
<keyword evidence="1" id="KW-0378">Hydrolase</keyword>
<reference evidence="1" key="1">
    <citation type="submission" date="2020-05" db="EMBL/GenBank/DDBJ databases">
        <authorList>
            <person name="Chiriac C."/>
            <person name="Salcher M."/>
            <person name="Ghai R."/>
            <person name="Kavagutti S V."/>
        </authorList>
    </citation>
    <scope>NUCLEOTIDE SEQUENCE</scope>
</reference>
<dbReference type="EMBL" id="LR798271">
    <property type="protein sequence ID" value="CAB5219355.1"/>
    <property type="molecule type" value="Genomic_DNA"/>
</dbReference>
<sequence>MWTQEAKQAASERAIARWANPEYKIKQSESIKRSPCCPRCGETNISNFYTDEKGRRTNKSCKQCHKDACKARWHSRDWLDKWASRNYKYNVSKEFLIALYKKQEGKCVICNQEPSTARGLHIDHCHETGEVRGLLCHGCNTGIGHLKENEKILLNAIKYLRK</sequence>
<dbReference type="InterPro" id="IPR044925">
    <property type="entry name" value="His-Me_finger_sf"/>
</dbReference>